<accession>A0A8H6YV26</accession>
<reference evidence="2" key="1">
    <citation type="submission" date="2020-05" db="EMBL/GenBank/DDBJ databases">
        <title>Mycena genomes resolve the evolution of fungal bioluminescence.</title>
        <authorList>
            <person name="Tsai I.J."/>
        </authorList>
    </citation>
    <scope>NUCLEOTIDE SEQUENCE</scope>
    <source>
        <strain evidence="2">160909Yilan</strain>
    </source>
</reference>
<dbReference type="EMBL" id="JACAZH010000005">
    <property type="protein sequence ID" value="KAF7367653.1"/>
    <property type="molecule type" value="Genomic_DNA"/>
</dbReference>
<keyword evidence="3" id="KW-1185">Reference proteome</keyword>
<dbReference type="OrthoDB" id="3056141at2759"/>
<protein>
    <submittedName>
        <fullName evidence="2">Uncharacterized protein</fullName>
    </submittedName>
</protein>
<evidence type="ECO:0000313" key="2">
    <source>
        <dbReference type="EMBL" id="KAF7367653.1"/>
    </source>
</evidence>
<organism evidence="2 3">
    <name type="scientific">Mycena sanguinolenta</name>
    <dbReference type="NCBI Taxonomy" id="230812"/>
    <lineage>
        <taxon>Eukaryota</taxon>
        <taxon>Fungi</taxon>
        <taxon>Dikarya</taxon>
        <taxon>Basidiomycota</taxon>
        <taxon>Agaricomycotina</taxon>
        <taxon>Agaricomycetes</taxon>
        <taxon>Agaricomycetidae</taxon>
        <taxon>Agaricales</taxon>
        <taxon>Marasmiineae</taxon>
        <taxon>Mycenaceae</taxon>
        <taxon>Mycena</taxon>
    </lineage>
</organism>
<gene>
    <name evidence="2" type="ORF">MSAN_00829000</name>
</gene>
<feature type="region of interest" description="Disordered" evidence="1">
    <location>
        <begin position="164"/>
        <end position="189"/>
    </location>
</feature>
<name>A0A8H6YV26_9AGAR</name>
<evidence type="ECO:0000313" key="3">
    <source>
        <dbReference type="Proteomes" id="UP000623467"/>
    </source>
</evidence>
<feature type="region of interest" description="Disordered" evidence="1">
    <location>
        <begin position="203"/>
        <end position="248"/>
    </location>
</feature>
<feature type="compositionally biased region" description="Low complexity" evidence="1">
    <location>
        <begin position="223"/>
        <end position="235"/>
    </location>
</feature>
<comment type="caution">
    <text evidence="2">The sequence shown here is derived from an EMBL/GenBank/DDBJ whole genome shotgun (WGS) entry which is preliminary data.</text>
</comment>
<sequence>MDPFVVAASSSSPRAPPFSLVEFGNLVSAALDSPFPILSSDSSPLFSVPYNMETPQETEQSGSRVRQIIRKFKKRATALVKRPSARSVTSIRARSPEYRIPELRLSSSVSCADFVPYLPLVAQYERASHLRQLSSTCRSTPSLPTQRPLKTLYDTSNASHSSFVHSPSASSCSSASTSSESQYPTTPLNPVFEETALIRRWSSSTETDEGPFDPFAKPPVSMSLPHASTSSTSASHPRRRARSPLLRRIPRRSGLSLRCL</sequence>
<dbReference type="Proteomes" id="UP000623467">
    <property type="component" value="Unassembled WGS sequence"/>
</dbReference>
<proteinExistence type="predicted"/>
<feature type="compositionally biased region" description="Low complexity" evidence="1">
    <location>
        <begin position="164"/>
        <end position="181"/>
    </location>
</feature>
<evidence type="ECO:0000256" key="1">
    <source>
        <dbReference type="SAM" id="MobiDB-lite"/>
    </source>
</evidence>
<dbReference type="AlphaFoldDB" id="A0A8H6YV26"/>